<evidence type="ECO:0000256" key="1">
    <source>
        <dbReference type="ARBA" id="ARBA00009437"/>
    </source>
</evidence>
<dbReference type="GO" id="GO:0043565">
    <property type="term" value="F:sequence-specific DNA binding"/>
    <property type="evidence" value="ECO:0007669"/>
    <property type="project" value="TreeGrafter"/>
</dbReference>
<name>A0A1P8KAQ2_9BURK</name>
<evidence type="ECO:0000259" key="5">
    <source>
        <dbReference type="PROSITE" id="PS50931"/>
    </source>
</evidence>
<keyword evidence="2" id="KW-0805">Transcription regulation</keyword>
<dbReference type="PROSITE" id="PS50931">
    <property type="entry name" value="HTH_LYSR"/>
    <property type="match status" value="1"/>
</dbReference>
<dbReference type="EMBL" id="CP019239">
    <property type="protein sequence ID" value="APW43089.1"/>
    <property type="molecule type" value="Genomic_DNA"/>
</dbReference>
<protein>
    <submittedName>
        <fullName evidence="6">LysR family transcriptional regulator</fullName>
    </submittedName>
</protein>
<dbReference type="eggNOG" id="COG0583">
    <property type="taxonomic scope" value="Bacteria"/>
</dbReference>
<dbReference type="RefSeq" id="WP_029706429.1">
    <property type="nucleotide sequence ID" value="NZ_CP019239.1"/>
</dbReference>
<dbReference type="Gene3D" id="3.40.190.290">
    <property type="match status" value="1"/>
</dbReference>
<dbReference type="Gene3D" id="1.10.10.10">
    <property type="entry name" value="Winged helix-like DNA-binding domain superfamily/Winged helix DNA-binding domain"/>
    <property type="match status" value="1"/>
</dbReference>
<keyword evidence="4" id="KW-0804">Transcription</keyword>
<dbReference type="STRING" id="1484693.RS694_11495"/>
<evidence type="ECO:0000313" key="7">
    <source>
        <dbReference type="Proteomes" id="UP000186110"/>
    </source>
</evidence>
<dbReference type="SUPFAM" id="SSF46785">
    <property type="entry name" value="Winged helix' DNA-binding domain"/>
    <property type="match status" value="1"/>
</dbReference>
<dbReference type="InterPro" id="IPR036388">
    <property type="entry name" value="WH-like_DNA-bd_sf"/>
</dbReference>
<dbReference type="GO" id="GO:0006351">
    <property type="term" value="P:DNA-templated transcription"/>
    <property type="evidence" value="ECO:0007669"/>
    <property type="project" value="TreeGrafter"/>
</dbReference>
<dbReference type="InterPro" id="IPR005119">
    <property type="entry name" value="LysR_subst-bd"/>
</dbReference>
<dbReference type="InterPro" id="IPR000847">
    <property type="entry name" value="LysR_HTH_N"/>
</dbReference>
<evidence type="ECO:0000256" key="4">
    <source>
        <dbReference type="ARBA" id="ARBA00023163"/>
    </source>
</evidence>
<dbReference type="PANTHER" id="PTHR30537">
    <property type="entry name" value="HTH-TYPE TRANSCRIPTIONAL REGULATOR"/>
    <property type="match status" value="1"/>
</dbReference>
<dbReference type="Proteomes" id="UP000186110">
    <property type="component" value="Chromosome"/>
</dbReference>
<reference evidence="6 7" key="1">
    <citation type="submission" date="2017-01" db="EMBL/GenBank/DDBJ databases">
        <authorList>
            <person name="Mah S.A."/>
            <person name="Swanson W.J."/>
            <person name="Moy G.W."/>
            <person name="Vacquier V.D."/>
        </authorList>
    </citation>
    <scope>NUCLEOTIDE SEQUENCE [LARGE SCALE GENOMIC DNA]</scope>
    <source>
        <strain evidence="6 7">DSM 22694</strain>
    </source>
</reference>
<dbReference type="PANTHER" id="PTHR30537:SF1">
    <property type="entry name" value="HTH-TYPE TRANSCRIPTIONAL REGULATOR PGRR"/>
    <property type="match status" value="1"/>
</dbReference>
<dbReference type="CDD" id="cd08474">
    <property type="entry name" value="PBP2_CrgA_like_5"/>
    <property type="match status" value="1"/>
</dbReference>
<evidence type="ECO:0000313" key="6">
    <source>
        <dbReference type="EMBL" id="APW43089.1"/>
    </source>
</evidence>
<sequence length="310" mass="33846">MTRAGLIELNAVVAVATHRSFRKAAAELGVSPSALSHAVASLEKRMGVRLFNRTTRSVTPSEAGEQFLSRVSPALSEIRDAMTGVNEFRDTPVGTIRLNASEAAAQMVLEPLVLEFLRRYPDMRVDLVTEGRLVDVVAEGFDAGIRQAEFVPLDMVAVVCSPPIRYVVVGSPRYFLEHGEPLHPNDLRGHRCIRNRLPSGALYRWEFQQGEETIAIDPSGPLTLDNYNLRISAALQGAGLTWVNAWAVSPHVASGQLIPVLQSWSTSSPGLRLYYPSQRNVPAGMKAFIALVREVYGSARSEQEALASGL</sequence>
<organism evidence="6 7">
    <name type="scientific">Rhodoferax saidenbachensis</name>
    <dbReference type="NCBI Taxonomy" id="1484693"/>
    <lineage>
        <taxon>Bacteria</taxon>
        <taxon>Pseudomonadati</taxon>
        <taxon>Pseudomonadota</taxon>
        <taxon>Betaproteobacteria</taxon>
        <taxon>Burkholderiales</taxon>
        <taxon>Comamonadaceae</taxon>
        <taxon>Rhodoferax</taxon>
    </lineage>
</organism>
<dbReference type="SUPFAM" id="SSF53850">
    <property type="entry name" value="Periplasmic binding protein-like II"/>
    <property type="match status" value="1"/>
</dbReference>
<keyword evidence="3" id="KW-0238">DNA-binding</keyword>
<gene>
    <name evidence="6" type="ORF">RS694_11495</name>
</gene>
<comment type="similarity">
    <text evidence="1">Belongs to the LysR transcriptional regulatory family.</text>
</comment>
<feature type="domain" description="HTH lysR-type" evidence="5">
    <location>
        <begin position="1"/>
        <end position="61"/>
    </location>
</feature>
<dbReference type="FunFam" id="1.10.10.10:FF:000001">
    <property type="entry name" value="LysR family transcriptional regulator"/>
    <property type="match status" value="1"/>
</dbReference>
<dbReference type="KEGG" id="rsb:RS694_11495"/>
<dbReference type="InterPro" id="IPR036390">
    <property type="entry name" value="WH_DNA-bd_sf"/>
</dbReference>
<dbReference type="Pfam" id="PF03466">
    <property type="entry name" value="LysR_substrate"/>
    <property type="match status" value="1"/>
</dbReference>
<evidence type="ECO:0000256" key="3">
    <source>
        <dbReference type="ARBA" id="ARBA00023125"/>
    </source>
</evidence>
<dbReference type="Pfam" id="PF00126">
    <property type="entry name" value="HTH_1"/>
    <property type="match status" value="1"/>
</dbReference>
<dbReference type="InterPro" id="IPR058163">
    <property type="entry name" value="LysR-type_TF_proteobact-type"/>
</dbReference>
<evidence type="ECO:0000256" key="2">
    <source>
        <dbReference type="ARBA" id="ARBA00023015"/>
    </source>
</evidence>
<keyword evidence="7" id="KW-1185">Reference proteome</keyword>
<accession>A0A1P8KAQ2</accession>
<dbReference type="GO" id="GO:0003700">
    <property type="term" value="F:DNA-binding transcription factor activity"/>
    <property type="evidence" value="ECO:0007669"/>
    <property type="project" value="InterPro"/>
</dbReference>
<proteinExistence type="inferred from homology"/>
<dbReference type="PRINTS" id="PR00039">
    <property type="entry name" value="HTHLYSR"/>
</dbReference>
<dbReference type="AlphaFoldDB" id="A0A1P8KAQ2"/>